<keyword evidence="1" id="KW-0812">Transmembrane</keyword>
<reference evidence="2 3" key="1">
    <citation type="journal article" date="2010" name="Nature">
        <title>Genome sequencing and analysis of the model grass Brachypodium distachyon.</title>
        <authorList>
            <consortium name="International Brachypodium Initiative"/>
        </authorList>
    </citation>
    <scope>NUCLEOTIDE SEQUENCE [LARGE SCALE GENOMIC DNA]</scope>
    <source>
        <strain evidence="2 3">Bd21</strain>
    </source>
</reference>
<name>A0A2K2CFK8_BRADI</name>
<evidence type="ECO:0000313" key="4">
    <source>
        <dbReference type="Proteomes" id="UP000008810"/>
    </source>
</evidence>
<evidence type="ECO:0000313" key="2">
    <source>
        <dbReference type="EMBL" id="PNT60812.1"/>
    </source>
</evidence>
<dbReference type="AlphaFoldDB" id="A0A2K2CFK8"/>
<protein>
    <submittedName>
        <fullName evidence="2 3">Uncharacterized protein</fullName>
    </submittedName>
</protein>
<keyword evidence="1" id="KW-1133">Transmembrane helix</keyword>
<dbReference type="Proteomes" id="UP000008810">
    <property type="component" value="Chromosome 5"/>
</dbReference>
<dbReference type="EMBL" id="CM000884">
    <property type="protein sequence ID" value="PNT60812.1"/>
    <property type="molecule type" value="Genomic_DNA"/>
</dbReference>
<organism evidence="2">
    <name type="scientific">Brachypodium distachyon</name>
    <name type="common">Purple false brome</name>
    <name type="synonym">Trachynia distachya</name>
    <dbReference type="NCBI Taxonomy" id="15368"/>
    <lineage>
        <taxon>Eukaryota</taxon>
        <taxon>Viridiplantae</taxon>
        <taxon>Streptophyta</taxon>
        <taxon>Embryophyta</taxon>
        <taxon>Tracheophyta</taxon>
        <taxon>Spermatophyta</taxon>
        <taxon>Magnoliopsida</taxon>
        <taxon>Liliopsida</taxon>
        <taxon>Poales</taxon>
        <taxon>Poaceae</taxon>
        <taxon>BOP clade</taxon>
        <taxon>Pooideae</taxon>
        <taxon>Stipodae</taxon>
        <taxon>Brachypodieae</taxon>
        <taxon>Brachypodium</taxon>
    </lineage>
</organism>
<proteinExistence type="predicted"/>
<dbReference type="Gramene" id="PNT60812">
    <property type="protein sequence ID" value="PNT60812"/>
    <property type="gene ID" value="BRADI_5g05229v3"/>
</dbReference>
<keyword evidence="4" id="KW-1185">Reference proteome</keyword>
<reference evidence="3" key="3">
    <citation type="submission" date="2018-08" db="UniProtKB">
        <authorList>
            <consortium name="EnsemblPlants"/>
        </authorList>
    </citation>
    <scope>IDENTIFICATION</scope>
    <source>
        <strain evidence="3">cv. Bd21</strain>
    </source>
</reference>
<evidence type="ECO:0000256" key="1">
    <source>
        <dbReference type="SAM" id="Phobius"/>
    </source>
</evidence>
<sequence>MAGIRAEENGSKKQEAQCTRRSNRFFVLSCRYKTGPKYSEIREAKNKHRVKIMWFALLLWDATFCLALKSCLYMLTNNS</sequence>
<evidence type="ECO:0000313" key="3">
    <source>
        <dbReference type="EnsemblPlants" id="PNT60812"/>
    </source>
</evidence>
<keyword evidence="1" id="KW-0472">Membrane</keyword>
<gene>
    <name evidence="2" type="ORF">BRADI_5g05229v3</name>
</gene>
<feature type="transmembrane region" description="Helical" evidence="1">
    <location>
        <begin position="52"/>
        <end position="75"/>
    </location>
</feature>
<dbReference type="InParanoid" id="A0A2K2CFK8"/>
<dbReference type="EnsemblPlants" id="PNT60812">
    <property type="protein sequence ID" value="PNT60812"/>
    <property type="gene ID" value="BRADI_5g05229v3"/>
</dbReference>
<reference evidence="2" key="2">
    <citation type="submission" date="2017-06" db="EMBL/GenBank/DDBJ databases">
        <title>WGS assembly of Brachypodium distachyon.</title>
        <authorList>
            <consortium name="The International Brachypodium Initiative"/>
            <person name="Lucas S."/>
            <person name="Harmon-Smith M."/>
            <person name="Lail K."/>
            <person name="Tice H."/>
            <person name="Grimwood J."/>
            <person name="Bruce D."/>
            <person name="Barry K."/>
            <person name="Shu S."/>
            <person name="Lindquist E."/>
            <person name="Wang M."/>
            <person name="Pitluck S."/>
            <person name="Vogel J.P."/>
            <person name="Garvin D.F."/>
            <person name="Mockler T.C."/>
            <person name="Schmutz J."/>
            <person name="Rokhsar D."/>
            <person name="Bevan M.W."/>
        </authorList>
    </citation>
    <scope>NUCLEOTIDE SEQUENCE</scope>
    <source>
        <strain evidence="2">Bd21</strain>
    </source>
</reference>
<accession>A0A2K2CFK8</accession>